<comment type="caution">
    <text evidence="5">The sequence shown here is derived from an EMBL/GenBank/DDBJ whole genome shotgun (WGS) entry which is preliminary data.</text>
</comment>
<dbReference type="EMBL" id="BARS01052132">
    <property type="protein sequence ID" value="GAG51659.1"/>
    <property type="molecule type" value="Genomic_DNA"/>
</dbReference>
<feature type="non-terminal residue" evidence="5">
    <location>
        <position position="1"/>
    </location>
</feature>
<dbReference type="GO" id="GO:0005840">
    <property type="term" value="C:ribosome"/>
    <property type="evidence" value="ECO:0007669"/>
    <property type="project" value="UniProtKB-KW"/>
</dbReference>
<evidence type="ECO:0000256" key="1">
    <source>
        <dbReference type="ARBA" id="ARBA00010254"/>
    </source>
</evidence>
<dbReference type="GO" id="GO:0003735">
    <property type="term" value="F:structural constituent of ribosome"/>
    <property type="evidence" value="ECO:0007669"/>
    <property type="project" value="InterPro"/>
</dbReference>
<dbReference type="InterPro" id="IPR000266">
    <property type="entry name" value="Ribosomal_uS17"/>
</dbReference>
<name>X0Y6X7_9ZZZZ</name>
<proteinExistence type="inferred from homology"/>
<gene>
    <name evidence="5" type="ORF">S01H1_77553</name>
</gene>
<accession>X0Y6X7</accession>
<comment type="similarity">
    <text evidence="1">Belongs to the universal ribosomal protein uS17 family.</text>
</comment>
<dbReference type="GO" id="GO:0006412">
    <property type="term" value="P:translation"/>
    <property type="evidence" value="ECO:0007669"/>
    <property type="project" value="InterPro"/>
</dbReference>
<dbReference type="SUPFAM" id="SSF50249">
    <property type="entry name" value="Nucleic acid-binding proteins"/>
    <property type="match status" value="1"/>
</dbReference>
<reference evidence="5" key="1">
    <citation type="journal article" date="2014" name="Front. Microbiol.">
        <title>High frequency of phylogenetically diverse reductive dehalogenase-homologous genes in deep subseafloor sedimentary metagenomes.</title>
        <authorList>
            <person name="Kawai M."/>
            <person name="Futagami T."/>
            <person name="Toyoda A."/>
            <person name="Takaki Y."/>
            <person name="Nishi S."/>
            <person name="Hori S."/>
            <person name="Arai W."/>
            <person name="Tsubouchi T."/>
            <person name="Morono Y."/>
            <person name="Uchiyama I."/>
            <person name="Ito T."/>
            <person name="Fujiyama A."/>
            <person name="Inagaki F."/>
            <person name="Takami H."/>
        </authorList>
    </citation>
    <scope>NUCLEOTIDE SEQUENCE</scope>
    <source>
        <strain evidence="5">Expedition CK06-06</strain>
    </source>
</reference>
<dbReference type="CDD" id="cd00364">
    <property type="entry name" value="Ribosomal_uS17"/>
    <property type="match status" value="1"/>
</dbReference>
<evidence type="ECO:0000313" key="5">
    <source>
        <dbReference type="EMBL" id="GAG51659.1"/>
    </source>
</evidence>
<evidence type="ECO:0008006" key="6">
    <source>
        <dbReference type="Google" id="ProtNLM"/>
    </source>
</evidence>
<evidence type="ECO:0000256" key="4">
    <source>
        <dbReference type="SAM" id="MobiDB-lite"/>
    </source>
</evidence>
<feature type="region of interest" description="Disordered" evidence="4">
    <location>
        <begin position="58"/>
        <end position="95"/>
    </location>
</feature>
<evidence type="ECO:0000256" key="3">
    <source>
        <dbReference type="ARBA" id="ARBA00023274"/>
    </source>
</evidence>
<keyword evidence="3" id="KW-0687">Ribonucleoprotein</keyword>
<dbReference type="Pfam" id="PF00366">
    <property type="entry name" value="Ribosomal_S17"/>
    <property type="match status" value="1"/>
</dbReference>
<sequence length="95" mass="10073">ILHSRTVCHVHDETDESAPGDLVEIMECPPRSKTKRWELVRVVAKSTAVDLAALRSGARATEMREASVRDEEAKATGQASEATAGGAGDEKGVDG</sequence>
<organism evidence="5">
    <name type="scientific">marine sediment metagenome</name>
    <dbReference type="NCBI Taxonomy" id="412755"/>
    <lineage>
        <taxon>unclassified sequences</taxon>
        <taxon>metagenomes</taxon>
        <taxon>ecological metagenomes</taxon>
    </lineage>
</organism>
<feature type="compositionally biased region" description="Basic and acidic residues" evidence="4">
    <location>
        <begin position="61"/>
        <end position="74"/>
    </location>
</feature>
<evidence type="ECO:0000256" key="2">
    <source>
        <dbReference type="ARBA" id="ARBA00022980"/>
    </source>
</evidence>
<dbReference type="AlphaFoldDB" id="X0Y6X7"/>
<keyword evidence="2" id="KW-0689">Ribosomal protein</keyword>
<dbReference type="GO" id="GO:1990904">
    <property type="term" value="C:ribonucleoprotein complex"/>
    <property type="evidence" value="ECO:0007669"/>
    <property type="project" value="UniProtKB-KW"/>
</dbReference>
<protein>
    <recommendedName>
        <fullName evidence="6">30S ribosomal protein S17</fullName>
    </recommendedName>
</protein>
<dbReference type="Gene3D" id="2.40.50.140">
    <property type="entry name" value="Nucleic acid-binding proteins"/>
    <property type="match status" value="1"/>
</dbReference>
<dbReference type="InterPro" id="IPR012340">
    <property type="entry name" value="NA-bd_OB-fold"/>
</dbReference>